<keyword evidence="2" id="KW-1185">Reference proteome</keyword>
<dbReference type="Proteomes" id="UP000593574">
    <property type="component" value="Unassembled WGS sequence"/>
</dbReference>
<gene>
    <name evidence="1" type="ORF">Golax_000088</name>
</gene>
<organism evidence="1 2">
    <name type="scientific">Gossypium laxum</name>
    <dbReference type="NCBI Taxonomy" id="34288"/>
    <lineage>
        <taxon>Eukaryota</taxon>
        <taxon>Viridiplantae</taxon>
        <taxon>Streptophyta</taxon>
        <taxon>Embryophyta</taxon>
        <taxon>Tracheophyta</taxon>
        <taxon>Spermatophyta</taxon>
        <taxon>Magnoliopsida</taxon>
        <taxon>eudicotyledons</taxon>
        <taxon>Gunneridae</taxon>
        <taxon>Pentapetalae</taxon>
        <taxon>rosids</taxon>
        <taxon>malvids</taxon>
        <taxon>Malvales</taxon>
        <taxon>Malvaceae</taxon>
        <taxon>Malvoideae</taxon>
        <taxon>Gossypium</taxon>
    </lineage>
</organism>
<reference evidence="1 2" key="1">
    <citation type="journal article" date="2019" name="Genome Biol. Evol.">
        <title>Insights into the evolution of the New World diploid cottons (Gossypium, subgenus Houzingenia) based on genome sequencing.</title>
        <authorList>
            <person name="Grover C.E."/>
            <person name="Arick M.A. 2nd"/>
            <person name="Thrash A."/>
            <person name="Conover J.L."/>
            <person name="Sanders W.S."/>
            <person name="Peterson D.G."/>
            <person name="Frelichowski J.E."/>
            <person name="Scheffler J.A."/>
            <person name="Scheffler B.E."/>
            <person name="Wendel J.F."/>
        </authorList>
    </citation>
    <scope>NUCLEOTIDE SEQUENCE [LARGE SCALE GENOMIC DNA]</scope>
    <source>
        <strain evidence="1">4</strain>
        <tissue evidence="1">Leaf</tissue>
    </source>
</reference>
<evidence type="ECO:0000313" key="1">
    <source>
        <dbReference type="EMBL" id="MBA0731299.1"/>
    </source>
</evidence>
<name>A0A7J9B6I5_9ROSI</name>
<sequence length="34" mass="4044">MEEKLANLNLLDEEEDVFREEAPVVDNEYQFCLV</sequence>
<dbReference type="AlphaFoldDB" id="A0A7J9B6I5"/>
<feature type="non-terminal residue" evidence="1">
    <location>
        <position position="34"/>
    </location>
</feature>
<proteinExistence type="predicted"/>
<protein>
    <submittedName>
        <fullName evidence="1">Uncharacterized protein</fullName>
    </submittedName>
</protein>
<comment type="caution">
    <text evidence="1">The sequence shown here is derived from an EMBL/GenBank/DDBJ whole genome shotgun (WGS) entry which is preliminary data.</text>
</comment>
<accession>A0A7J9B6I5</accession>
<dbReference type="EMBL" id="JABEZV010449270">
    <property type="protein sequence ID" value="MBA0731299.1"/>
    <property type="molecule type" value="Genomic_DNA"/>
</dbReference>
<evidence type="ECO:0000313" key="2">
    <source>
        <dbReference type="Proteomes" id="UP000593574"/>
    </source>
</evidence>